<accession>A0A6G1LGY4</accession>
<dbReference type="PANTHER" id="PTHR42085">
    <property type="entry name" value="F-BOX DOMAIN-CONTAINING PROTEIN"/>
    <property type="match status" value="1"/>
</dbReference>
<dbReference type="AlphaFoldDB" id="A0A6G1LGY4"/>
<dbReference type="PANTHER" id="PTHR42085:SF8">
    <property type="entry name" value="F-BOX DOMAIN-CONTAINING PROTEIN"/>
    <property type="match status" value="1"/>
</dbReference>
<evidence type="ECO:0000259" key="1">
    <source>
        <dbReference type="Pfam" id="PF24864"/>
    </source>
</evidence>
<proteinExistence type="predicted"/>
<dbReference type="InterPro" id="IPR038883">
    <property type="entry name" value="AN11006-like"/>
</dbReference>
<keyword evidence="3" id="KW-1185">Reference proteome</keyword>
<dbReference type="InterPro" id="IPR056632">
    <property type="entry name" value="DUF7730"/>
</dbReference>
<dbReference type="EMBL" id="ML995817">
    <property type="protein sequence ID" value="KAF2771880.1"/>
    <property type="molecule type" value="Genomic_DNA"/>
</dbReference>
<sequence>MVRYNITAAKYTQAVSVEHNEAFVLRPLIVTTGPLQGRRILVLDPVAPPAEHFRFVDLPPELRQMVYEFALVESPSIAMSTIKPVYKERRPVIRGFESRQINDHKAFKWEQPTKKWVGQPPSAFALLRVSKQIYLEALPVAYGDHDFTFKCPTGSGIFLDTIGPAGCQHLRAVHVEYLAVKSIYYFFSRLITRCTSLRTFIVPHRDLCPKNRSVWDCTPDLDEFVDICTPLLRKLQRMQKEATGTKAFDVLDVIQVKSSGEAQCSNCLRNKTRGMGTIPAVAIGACNKSRCRVECQDYAEHEVEMPKLLREKLAAKLATEA</sequence>
<name>A0A6G1LGY4_9PEZI</name>
<evidence type="ECO:0000313" key="2">
    <source>
        <dbReference type="EMBL" id="KAF2771880.1"/>
    </source>
</evidence>
<evidence type="ECO:0000313" key="3">
    <source>
        <dbReference type="Proteomes" id="UP000799436"/>
    </source>
</evidence>
<feature type="domain" description="DUF7730" evidence="1">
    <location>
        <begin position="55"/>
        <end position="184"/>
    </location>
</feature>
<protein>
    <recommendedName>
        <fullName evidence="1">DUF7730 domain-containing protein</fullName>
    </recommendedName>
</protein>
<reference evidence="2" key="1">
    <citation type="journal article" date="2020" name="Stud. Mycol.">
        <title>101 Dothideomycetes genomes: a test case for predicting lifestyles and emergence of pathogens.</title>
        <authorList>
            <person name="Haridas S."/>
            <person name="Albert R."/>
            <person name="Binder M."/>
            <person name="Bloem J."/>
            <person name="Labutti K."/>
            <person name="Salamov A."/>
            <person name="Andreopoulos B."/>
            <person name="Baker S."/>
            <person name="Barry K."/>
            <person name="Bills G."/>
            <person name="Bluhm B."/>
            <person name="Cannon C."/>
            <person name="Castanera R."/>
            <person name="Culley D."/>
            <person name="Daum C."/>
            <person name="Ezra D."/>
            <person name="Gonzalez J."/>
            <person name="Henrissat B."/>
            <person name="Kuo A."/>
            <person name="Liang C."/>
            <person name="Lipzen A."/>
            <person name="Lutzoni F."/>
            <person name="Magnuson J."/>
            <person name="Mondo S."/>
            <person name="Nolan M."/>
            <person name="Ohm R."/>
            <person name="Pangilinan J."/>
            <person name="Park H.-J."/>
            <person name="Ramirez L."/>
            <person name="Alfaro M."/>
            <person name="Sun H."/>
            <person name="Tritt A."/>
            <person name="Yoshinaga Y."/>
            <person name="Zwiers L.-H."/>
            <person name="Turgeon B."/>
            <person name="Goodwin S."/>
            <person name="Spatafora J."/>
            <person name="Crous P."/>
            <person name="Grigoriev I."/>
        </authorList>
    </citation>
    <scope>NUCLEOTIDE SEQUENCE</scope>
    <source>
        <strain evidence="2">CBS 116005</strain>
    </source>
</reference>
<organism evidence="2 3">
    <name type="scientific">Teratosphaeria nubilosa</name>
    <dbReference type="NCBI Taxonomy" id="161662"/>
    <lineage>
        <taxon>Eukaryota</taxon>
        <taxon>Fungi</taxon>
        <taxon>Dikarya</taxon>
        <taxon>Ascomycota</taxon>
        <taxon>Pezizomycotina</taxon>
        <taxon>Dothideomycetes</taxon>
        <taxon>Dothideomycetidae</taxon>
        <taxon>Mycosphaerellales</taxon>
        <taxon>Teratosphaeriaceae</taxon>
        <taxon>Teratosphaeria</taxon>
    </lineage>
</organism>
<dbReference type="Proteomes" id="UP000799436">
    <property type="component" value="Unassembled WGS sequence"/>
</dbReference>
<dbReference type="Pfam" id="PF24864">
    <property type="entry name" value="DUF7730"/>
    <property type="match status" value="1"/>
</dbReference>
<dbReference type="OrthoDB" id="5272396at2759"/>
<gene>
    <name evidence="2" type="ORF">EJ03DRAFT_381030</name>
</gene>